<dbReference type="GO" id="GO:0005829">
    <property type="term" value="C:cytosol"/>
    <property type="evidence" value="ECO:0007669"/>
    <property type="project" value="TreeGrafter"/>
</dbReference>
<dbReference type="InterPro" id="IPR038135">
    <property type="entry name" value="Methylthiotransferase_N_sf"/>
</dbReference>
<sequence>MKKKFNILTIGCKANQYESQAFSDQLKTLGLIFAKDDADICIVNACAVTKNADKKSINAIKTLKKKNQKAQFYLTGCIAKDVQDILDDDIKIIPNSQKETLVSKIFPDKKVPKFTIKNFDNHT</sequence>
<proteinExistence type="predicted"/>
<dbReference type="GO" id="GO:0051539">
    <property type="term" value="F:4 iron, 4 sulfur cluster binding"/>
    <property type="evidence" value="ECO:0007669"/>
    <property type="project" value="UniProtKB-KW"/>
</dbReference>
<reference evidence="2" key="1">
    <citation type="journal article" date="2014" name="Front. Microbiol.">
        <title>High frequency of phylogenetically diverse reductive dehalogenase-homologous genes in deep subseafloor sedimentary metagenomes.</title>
        <authorList>
            <person name="Kawai M."/>
            <person name="Futagami T."/>
            <person name="Toyoda A."/>
            <person name="Takaki Y."/>
            <person name="Nishi S."/>
            <person name="Hori S."/>
            <person name="Arai W."/>
            <person name="Tsubouchi T."/>
            <person name="Morono Y."/>
            <person name="Uchiyama I."/>
            <person name="Ito T."/>
            <person name="Fujiyama A."/>
            <person name="Inagaki F."/>
            <person name="Takami H."/>
        </authorList>
    </citation>
    <scope>NUCLEOTIDE SEQUENCE</scope>
    <source>
        <strain evidence="2">Expedition CK06-06</strain>
    </source>
</reference>
<dbReference type="AlphaFoldDB" id="X0TTG0"/>
<dbReference type="Gene3D" id="3.40.50.12160">
    <property type="entry name" value="Methylthiotransferase, N-terminal domain"/>
    <property type="match status" value="1"/>
</dbReference>
<protein>
    <recommendedName>
        <fullName evidence="1">MTTase N-terminal domain-containing protein</fullName>
    </recommendedName>
</protein>
<dbReference type="PROSITE" id="PS51449">
    <property type="entry name" value="MTTASE_N"/>
    <property type="match status" value="1"/>
</dbReference>
<feature type="non-terminal residue" evidence="2">
    <location>
        <position position="123"/>
    </location>
</feature>
<dbReference type="InterPro" id="IPR005840">
    <property type="entry name" value="Ribosomal_uS12_MeSTrfase_RimO"/>
</dbReference>
<organism evidence="2">
    <name type="scientific">marine sediment metagenome</name>
    <dbReference type="NCBI Taxonomy" id="412755"/>
    <lineage>
        <taxon>unclassified sequences</taxon>
        <taxon>metagenomes</taxon>
        <taxon>ecological metagenomes</taxon>
    </lineage>
</organism>
<evidence type="ECO:0000313" key="2">
    <source>
        <dbReference type="EMBL" id="GAF96479.1"/>
    </source>
</evidence>
<dbReference type="Pfam" id="PF00919">
    <property type="entry name" value="UPF0004"/>
    <property type="match status" value="1"/>
</dbReference>
<accession>X0TTG0</accession>
<dbReference type="PANTHER" id="PTHR43837">
    <property type="entry name" value="RIBOSOMAL PROTEIN S12 METHYLTHIOTRANSFERASE RIMO"/>
    <property type="match status" value="1"/>
</dbReference>
<gene>
    <name evidence="2" type="ORF">S01H1_26368</name>
</gene>
<dbReference type="InterPro" id="IPR013848">
    <property type="entry name" value="Methylthiotransferase_N"/>
</dbReference>
<dbReference type="GO" id="GO:0035599">
    <property type="term" value="F:aspartic acid methylthiotransferase activity"/>
    <property type="evidence" value="ECO:0007669"/>
    <property type="project" value="TreeGrafter"/>
</dbReference>
<dbReference type="GO" id="GO:0046872">
    <property type="term" value="F:metal ion binding"/>
    <property type="evidence" value="ECO:0007669"/>
    <property type="project" value="UniProtKB-KW"/>
</dbReference>
<name>X0TTG0_9ZZZZ</name>
<dbReference type="PANTHER" id="PTHR43837:SF1">
    <property type="entry name" value="RIBOSOMAL PROTEIN US12 METHYLTHIOTRANSFERASE RIMO"/>
    <property type="match status" value="1"/>
</dbReference>
<evidence type="ECO:0000259" key="1">
    <source>
        <dbReference type="PROSITE" id="PS51449"/>
    </source>
</evidence>
<comment type="caution">
    <text evidence="2">The sequence shown here is derived from an EMBL/GenBank/DDBJ whole genome shotgun (WGS) entry which is preliminary data.</text>
</comment>
<dbReference type="EMBL" id="BARS01015981">
    <property type="protein sequence ID" value="GAF96479.1"/>
    <property type="molecule type" value="Genomic_DNA"/>
</dbReference>
<feature type="domain" description="MTTase N-terminal" evidence="1">
    <location>
        <begin position="3"/>
        <end position="110"/>
    </location>
</feature>